<dbReference type="Gene3D" id="2.40.50.90">
    <property type="match status" value="1"/>
</dbReference>
<dbReference type="InterPro" id="IPR016071">
    <property type="entry name" value="Staphylococal_nuclease_OB-fold"/>
</dbReference>
<dbReference type="SUPFAM" id="SSF50199">
    <property type="entry name" value="Staphylococcal nuclease"/>
    <property type="match status" value="1"/>
</dbReference>
<name>A0AAW3TWM7_XANEU</name>
<dbReference type="Pfam" id="PF00565">
    <property type="entry name" value="SNase"/>
    <property type="match status" value="1"/>
</dbReference>
<organism evidence="2 3">
    <name type="scientific">Xanthomonas euvesicatoria</name>
    <dbReference type="NCBI Taxonomy" id="456327"/>
    <lineage>
        <taxon>Bacteria</taxon>
        <taxon>Pseudomonadati</taxon>
        <taxon>Pseudomonadota</taxon>
        <taxon>Gammaproteobacteria</taxon>
        <taxon>Lysobacterales</taxon>
        <taxon>Lysobacteraceae</taxon>
        <taxon>Xanthomonas</taxon>
    </lineage>
</organism>
<dbReference type="SMART" id="SM00318">
    <property type="entry name" value="SNc"/>
    <property type="match status" value="1"/>
</dbReference>
<gene>
    <name evidence="2" type="ORF">FHY32_000009</name>
</gene>
<dbReference type="InterPro" id="IPR035437">
    <property type="entry name" value="SNase_OB-fold_sf"/>
</dbReference>
<evidence type="ECO:0000313" key="3">
    <source>
        <dbReference type="Proteomes" id="UP000576603"/>
    </source>
</evidence>
<dbReference type="PANTHER" id="PTHR12302">
    <property type="entry name" value="EBNA2 BINDING PROTEIN P100"/>
    <property type="match status" value="1"/>
</dbReference>
<dbReference type="PANTHER" id="PTHR12302:SF26">
    <property type="entry name" value="BLR1266 PROTEIN"/>
    <property type="match status" value="1"/>
</dbReference>
<keyword evidence="2" id="KW-0255">Endonuclease</keyword>
<reference evidence="2 3" key="1">
    <citation type="submission" date="2020-08" db="EMBL/GenBank/DDBJ databases">
        <title>Studying the diversity of plant-associated saprophytic bacteria and their role in host health and plant-pathogen interactions.</title>
        <authorList>
            <person name="Potnis N."/>
        </authorList>
    </citation>
    <scope>NUCLEOTIDE SEQUENCE [LARGE SCALE GENOMIC DNA]</scope>
    <source>
        <strain evidence="2 3">CFBP 7922</strain>
    </source>
</reference>
<protein>
    <submittedName>
        <fullName evidence="2">Endonuclease YncB(Thermonuclease family)</fullName>
    </submittedName>
</protein>
<keyword evidence="2" id="KW-0540">Nuclease</keyword>
<dbReference type="AlphaFoldDB" id="A0AAW3TWM7"/>
<evidence type="ECO:0000259" key="1">
    <source>
        <dbReference type="PROSITE" id="PS50830"/>
    </source>
</evidence>
<keyword evidence="2" id="KW-0378">Hydrolase</keyword>
<dbReference type="Proteomes" id="UP000576603">
    <property type="component" value="Unassembled WGS sequence"/>
</dbReference>
<dbReference type="GO" id="GO:0004519">
    <property type="term" value="F:endonuclease activity"/>
    <property type="evidence" value="ECO:0007669"/>
    <property type="project" value="UniProtKB-KW"/>
</dbReference>
<dbReference type="PROSITE" id="PS50830">
    <property type="entry name" value="TNASE_3"/>
    <property type="match status" value="1"/>
</dbReference>
<proteinExistence type="predicted"/>
<comment type="caution">
    <text evidence="2">The sequence shown here is derived from an EMBL/GenBank/DDBJ whole genome shotgun (WGS) entry which is preliminary data.</text>
</comment>
<dbReference type="EMBL" id="JACHNL010000001">
    <property type="protein sequence ID" value="MBB4721711.1"/>
    <property type="molecule type" value="Genomic_DNA"/>
</dbReference>
<accession>A0AAW3TWM7</accession>
<sequence length="253" mass="28143">MTRPTGCSGTKARHAERSLPIGRKWLLKLLKWWALSVLVLVALPVSAAELVGRATVTDGDTITVAHQRIRLWGIDAPESAQQCNAHDGSAWPCGRRAAAALDGYLLDKTVHCQPKDTDRYGRTVAECFVQGQSVNAWMVRSGWAVAYRQYATAFEVDERLAQQQRRNLWQGAFQMPADYRRDKKARTATTRQVAASAPSNCRIKGNISSDGKKIFHMPGQRDYAKTRISPAKGERFFCSVDEAAAAGWRPARR</sequence>
<feature type="domain" description="TNase-like" evidence="1">
    <location>
        <begin position="56"/>
        <end position="171"/>
    </location>
</feature>
<evidence type="ECO:0000313" key="2">
    <source>
        <dbReference type="EMBL" id="MBB4721711.1"/>
    </source>
</evidence>